<sequence>MFIFYFLLRSRQYSHLRNFNYLWTVRLLLVFFAFLWALNKVFQLHYILPFLLSLTLNQQANLCKVHVVLSLGLFELAFLTILLFLINVSIKKQSPSGKGKGEWVIC</sequence>
<dbReference type="PANTHER" id="PTHR34116:SF13">
    <property type="match status" value="1"/>
</dbReference>
<keyword evidence="3" id="KW-1185">Reference proteome</keyword>
<dbReference type="EMBL" id="CP133616">
    <property type="protein sequence ID" value="WMV30678.1"/>
    <property type="molecule type" value="Genomic_DNA"/>
</dbReference>
<accession>A0AAF0QYD0</accession>
<feature type="transmembrane region" description="Helical" evidence="1">
    <location>
        <begin position="67"/>
        <end position="90"/>
    </location>
</feature>
<keyword evidence="1" id="KW-0812">Transmembrane</keyword>
<dbReference type="AlphaFoldDB" id="A0AAF0QYD0"/>
<proteinExistence type="predicted"/>
<organism evidence="2 3">
    <name type="scientific">Solanum verrucosum</name>
    <dbReference type="NCBI Taxonomy" id="315347"/>
    <lineage>
        <taxon>Eukaryota</taxon>
        <taxon>Viridiplantae</taxon>
        <taxon>Streptophyta</taxon>
        <taxon>Embryophyta</taxon>
        <taxon>Tracheophyta</taxon>
        <taxon>Spermatophyta</taxon>
        <taxon>Magnoliopsida</taxon>
        <taxon>eudicotyledons</taxon>
        <taxon>Gunneridae</taxon>
        <taxon>Pentapetalae</taxon>
        <taxon>asterids</taxon>
        <taxon>lamiids</taxon>
        <taxon>Solanales</taxon>
        <taxon>Solanaceae</taxon>
        <taxon>Solanoideae</taxon>
        <taxon>Solaneae</taxon>
        <taxon>Solanum</taxon>
    </lineage>
</organism>
<dbReference type="Proteomes" id="UP001234989">
    <property type="component" value="Chromosome 5"/>
</dbReference>
<keyword evidence="1" id="KW-1133">Transmembrane helix</keyword>
<reference evidence="2" key="1">
    <citation type="submission" date="2023-08" db="EMBL/GenBank/DDBJ databases">
        <title>A de novo genome assembly of Solanum verrucosum Schlechtendal, a Mexican diploid species geographically isolated from the other diploid A-genome species in potato relatives.</title>
        <authorList>
            <person name="Hosaka K."/>
        </authorList>
    </citation>
    <scope>NUCLEOTIDE SEQUENCE</scope>
    <source>
        <tissue evidence="2">Young leaves</tissue>
    </source>
</reference>
<evidence type="ECO:0000313" key="2">
    <source>
        <dbReference type="EMBL" id="WMV30678.1"/>
    </source>
</evidence>
<protein>
    <submittedName>
        <fullName evidence="2">Uncharacterized protein</fullName>
    </submittedName>
</protein>
<dbReference type="PANTHER" id="PTHR34116">
    <property type="entry name" value="PLASMINOGEN ACTIVATOR INHIBITOR"/>
    <property type="match status" value="1"/>
</dbReference>
<name>A0AAF0QYD0_SOLVR</name>
<evidence type="ECO:0000313" key="3">
    <source>
        <dbReference type="Proteomes" id="UP001234989"/>
    </source>
</evidence>
<evidence type="ECO:0000256" key="1">
    <source>
        <dbReference type="SAM" id="Phobius"/>
    </source>
</evidence>
<keyword evidence="1" id="KW-0472">Membrane</keyword>
<gene>
    <name evidence="2" type="ORF">MTR67_024063</name>
</gene>